<protein>
    <recommendedName>
        <fullName evidence="3">chitinase</fullName>
        <ecNumber evidence="3">3.2.1.14</ecNumber>
    </recommendedName>
</protein>
<dbReference type="FunFam" id="2.170.140.10:FF:000005">
    <property type="entry name" value="Acidic mammalian chitinase"/>
    <property type="match status" value="1"/>
</dbReference>
<evidence type="ECO:0000256" key="8">
    <source>
        <dbReference type="ARBA" id="ARBA00023157"/>
    </source>
</evidence>
<dbReference type="Gene3D" id="3.20.20.80">
    <property type="entry name" value="Glycosidases"/>
    <property type="match status" value="1"/>
</dbReference>
<keyword evidence="8" id="KW-1015">Disulfide bond</keyword>
<evidence type="ECO:0000259" key="16">
    <source>
        <dbReference type="PROSITE" id="PS51910"/>
    </source>
</evidence>
<feature type="chain" id="PRO_5021485653" description="chitinase" evidence="14">
    <location>
        <begin position="29"/>
        <end position="950"/>
    </location>
</feature>
<feature type="compositionally biased region" description="Low complexity" evidence="13">
    <location>
        <begin position="741"/>
        <end position="752"/>
    </location>
</feature>
<dbReference type="GO" id="GO:0000272">
    <property type="term" value="P:polysaccharide catabolic process"/>
    <property type="evidence" value="ECO:0007669"/>
    <property type="project" value="UniProtKB-KW"/>
</dbReference>
<name>A0A4Y2GA44_ARAVE</name>
<keyword evidence="10 12" id="KW-0326">Glycosidase</keyword>
<feature type="region of interest" description="Disordered" evidence="13">
    <location>
        <begin position="294"/>
        <end position="315"/>
    </location>
</feature>
<evidence type="ECO:0000256" key="9">
    <source>
        <dbReference type="ARBA" id="ARBA00023277"/>
    </source>
</evidence>
<dbReference type="SMART" id="SM00636">
    <property type="entry name" value="Glyco_18"/>
    <property type="match status" value="1"/>
</dbReference>
<organism evidence="17 18">
    <name type="scientific">Araneus ventricosus</name>
    <name type="common">Orbweaver spider</name>
    <name type="synonym">Epeira ventricosa</name>
    <dbReference type="NCBI Taxonomy" id="182803"/>
    <lineage>
        <taxon>Eukaryota</taxon>
        <taxon>Metazoa</taxon>
        <taxon>Ecdysozoa</taxon>
        <taxon>Arthropoda</taxon>
        <taxon>Chelicerata</taxon>
        <taxon>Arachnida</taxon>
        <taxon>Araneae</taxon>
        <taxon>Araneomorphae</taxon>
        <taxon>Entelegynae</taxon>
        <taxon>Araneoidea</taxon>
        <taxon>Araneidae</taxon>
        <taxon>Araneus</taxon>
    </lineage>
</organism>
<dbReference type="GO" id="GO:0005576">
    <property type="term" value="C:extracellular region"/>
    <property type="evidence" value="ECO:0007669"/>
    <property type="project" value="InterPro"/>
</dbReference>
<dbReference type="GO" id="GO:0008061">
    <property type="term" value="F:chitin binding"/>
    <property type="evidence" value="ECO:0007669"/>
    <property type="project" value="UniProtKB-KW"/>
</dbReference>
<feature type="compositionally biased region" description="Polar residues" evidence="13">
    <location>
        <begin position="606"/>
        <end position="621"/>
    </location>
</feature>
<dbReference type="AlphaFoldDB" id="A0A4Y2GA44"/>
<dbReference type="SMR" id="A0A4Y2GA44"/>
<keyword evidence="5 14" id="KW-0732">Signal</keyword>
<evidence type="ECO:0000313" key="18">
    <source>
        <dbReference type="Proteomes" id="UP000499080"/>
    </source>
</evidence>
<proteinExistence type="inferred from homology"/>
<dbReference type="OrthoDB" id="73875at2759"/>
<dbReference type="Pfam" id="PF00704">
    <property type="entry name" value="Glyco_hydro_18"/>
    <property type="match status" value="1"/>
</dbReference>
<feature type="compositionally biased region" description="Basic and acidic residues" evidence="13">
    <location>
        <begin position="646"/>
        <end position="661"/>
    </location>
</feature>
<dbReference type="Gene3D" id="2.170.140.10">
    <property type="entry name" value="Chitin binding domain"/>
    <property type="match status" value="2"/>
</dbReference>
<dbReference type="SUPFAM" id="SSF57625">
    <property type="entry name" value="Invertebrate chitin-binding proteins"/>
    <property type="match status" value="2"/>
</dbReference>
<dbReference type="GO" id="GO:0006032">
    <property type="term" value="P:chitin catabolic process"/>
    <property type="evidence" value="ECO:0007669"/>
    <property type="project" value="UniProtKB-KW"/>
</dbReference>
<evidence type="ECO:0000256" key="11">
    <source>
        <dbReference type="ARBA" id="ARBA00023326"/>
    </source>
</evidence>
<dbReference type="SUPFAM" id="SSF54556">
    <property type="entry name" value="Chitinase insertion domain"/>
    <property type="match status" value="1"/>
</dbReference>
<feature type="region of interest" description="Disordered" evidence="13">
    <location>
        <begin position="603"/>
        <end position="756"/>
    </location>
</feature>
<dbReference type="PROSITE" id="PS01095">
    <property type="entry name" value="GH18_1"/>
    <property type="match status" value="1"/>
</dbReference>
<feature type="region of interest" description="Disordered" evidence="13">
    <location>
        <begin position="763"/>
        <end position="782"/>
    </location>
</feature>
<feature type="compositionally biased region" description="Low complexity" evidence="13">
    <location>
        <begin position="545"/>
        <end position="557"/>
    </location>
</feature>
<comment type="catalytic activity">
    <reaction evidence="1">
        <text>Random endo-hydrolysis of N-acetyl-beta-D-glucosaminide (1-&gt;4)-beta-linkages in chitin and chitodextrins.</text>
        <dbReference type="EC" id="3.2.1.14"/>
    </reaction>
</comment>
<evidence type="ECO:0000256" key="2">
    <source>
        <dbReference type="ARBA" id="ARBA00009121"/>
    </source>
</evidence>
<dbReference type="InterPro" id="IPR050314">
    <property type="entry name" value="Glycosyl_Hydrlase_18"/>
</dbReference>
<dbReference type="FunFam" id="3.20.20.80:FF:000007">
    <property type="entry name" value="Acidic mammalian chitinase"/>
    <property type="match status" value="1"/>
</dbReference>
<evidence type="ECO:0000256" key="10">
    <source>
        <dbReference type="ARBA" id="ARBA00023295"/>
    </source>
</evidence>
<evidence type="ECO:0000256" key="12">
    <source>
        <dbReference type="RuleBase" id="RU000489"/>
    </source>
</evidence>
<feature type="region of interest" description="Disordered" evidence="13">
    <location>
        <begin position="526"/>
        <end position="559"/>
    </location>
</feature>
<comment type="caution">
    <text evidence="17">The sequence shown here is derived from an EMBL/GenBank/DDBJ whole genome shotgun (WGS) entry which is preliminary data.</text>
</comment>
<dbReference type="EMBL" id="BGPR01001284">
    <property type="protein sequence ID" value="GBM50067.1"/>
    <property type="molecule type" value="Genomic_DNA"/>
</dbReference>
<evidence type="ECO:0000256" key="5">
    <source>
        <dbReference type="ARBA" id="ARBA00022729"/>
    </source>
</evidence>
<evidence type="ECO:0000256" key="7">
    <source>
        <dbReference type="ARBA" id="ARBA00023024"/>
    </source>
</evidence>
<dbReference type="FunFam" id="3.10.50.10:FF:000004">
    <property type="entry name" value="Chitinase 5"/>
    <property type="match status" value="1"/>
</dbReference>
<dbReference type="InterPro" id="IPR001223">
    <property type="entry name" value="Glyco_hydro18_cat"/>
</dbReference>
<dbReference type="InterPro" id="IPR036508">
    <property type="entry name" value="Chitin-bd_dom_sf"/>
</dbReference>
<dbReference type="PANTHER" id="PTHR11177:SF399">
    <property type="entry name" value="CHITINASE 6, ISOFORM C"/>
    <property type="match status" value="1"/>
</dbReference>
<feature type="signal peptide" evidence="14">
    <location>
        <begin position="1"/>
        <end position="28"/>
    </location>
</feature>
<evidence type="ECO:0000256" key="4">
    <source>
        <dbReference type="ARBA" id="ARBA00022669"/>
    </source>
</evidence>
<evidence type="ECO:0000313" key="17">
    <source>
        <dbReference type="EMBL" id="GBM50067.1"/>
    </source>
</evidence>
<accession>A0A4Y2GA44</accession>
<dbReference type="PROSITE" id="PS50940">
    <property type="entry name" value="CHIT_BIND_II"/>
    <property type="match status" value="2"/>
</dbReference>
<feature type="compositionally biased region" description="Low complexity" evidence="13">
    <location>
        <begin position="418"/>
        <end position="427"/>
    </location>
</feature>
<evidence type="ECO:0000256" key="6">
    <source>
        <dbReference type="ARBA" id="ARBA00022801"/>
    </source>
</evidence>
<dbReference type="SUPFAM" id="SSF51445">
    <property type="entry name" value="(Trans)glycosidases"/>
    <property type="match status" value="1"/>
</dbReference>
<dbReference type="PROSITE" id="PS51910">
    <property type="entry name" value="GH18_2"/>
    <property type="match status" value="1"/>
</dbReference>
<dbReference type="InterPro" id="IPR017853">
    <property type="entry name" value="GH"/>
</dbReference>
<keyword evidence="4" id="KW-0147">Chitin-binding</keyword>
<keyword evidence="7" id="KW-0146">Chitin degradation</keyword>
<feature type="domain" description="Chitin-binding type-2" evidence="15">
    <location>
        <begin position="460"/>
        <end position="521"/>
    </location>
</feature>
<evidence type="ECO:0000259" key="15">
    <source>
        <dbReference type="PROSITE" id="PS50940"/>
    </source>
</evidence>
<evidence type="ECO:0000256" key="3">
    <source>
        <dbReference type="ARBA" id="ARBA00012729"/>
    </source>
</evidence>
<dbReference type="InterPro" id="IPR002557">
    <property type="entry name" value="Chitin-bd_dom"/>
</dbReference>
<feature type="compositionally biased region" description="Acidic residues" evidence="13">
    <location>
        <begin position="685"/>
        <end position="697"/>
    </location>
</feature>
<feature type="compositionally biased region" description="Basic residues" evidence="13">
    <location>
        <begin position="532"/>
        <end position="544"/>
    </location>
</feature>
<reference evidence="17 18" key="1">
    <citation type="journal article" date="2019" name="Sci. Rep.">
        <title>Orb-weaving spider Araneus ventricosus genome elucidates the spidroin gene catalogue.</title>
        <authorList>
            <person name="Kono N."/>
            <person name="Nakamura H."/>
            <person name="Ohtoshi R."/>
            <person name="Moran D.A.P."/>
            <person name="Shinohara A."/>
            <person name="Yoshida Y."/>
            <person name="Fujiwara M."/>
            <person name="Mori M."/>
            <person name="Tomita M."/>
            <person name="Arakawa K."/>
        </authorList>
    </citation>
    <scope>NUCLEOTIDE SEQUENCE [LARGE SCALE GENOMIC DNA]</scope>
</reference>
<dbReference type="CDD" id="cd02872">
    <property type="entry name" value="GH18_chitolectin_chitotriosidase"/>
    <property type="match status" value="1"/>
</dbReference>
<dbReference type="SMART" id="SM00494">
    <property type="entry name" value="ChtBD2"/>
    <property type="match status" value="2"/>
</dbReference>
<dbReference type="EC" id="3.2.1.14" evidence="3"/>
<feature type="region of interest" description="Disordered" evidence="13">
    <location>
        <begin position="418"/>
        <end position="457"/>
    </location>
</feature>
<keyword evidence="11" id="KW-0624">Polysaccharide degradation</keyword>
<feature type="domain" description="Chitin-binding type-2" evidence="15">
    <location>
        <begin position="885"/>
        <end position="946"/>
    </location>
</feature>
<keyword evidence="6 12" id="KW-0378">Hydrolase</keyword>
<evidence type="ECO:0000256" key="14">
    <source>
        <dbReference type="SAM" id="SignalP"/>
    </source>
</evidence>
<dbReference type="InterPro" id="IPR011583">
    <property type="entry name" value="Chitinase_II/V-like_cat"/>
</dbReference>
<dbReference type="Pfam" id="PF01607">
    <property type="entry name" value="CBM_14"/>
    <property type="match status" value="2"/>
</dbReference>
<keyword evidence="9" id="KW-0119">Carbohydrate metabolism</keyword>
<comment type="similarity">
    <text evidence="2">Belongs to the glycosyl hydrolase 18 family. Chitinase class II subfamily.</text>
</comment>
<evidence type="ECO:0000256" key="1">
    <source>
        <dbReference type="ARBA" id="ARBA00000822"/>
    </source>
</evidence>
<dbReference type="Gene3D" id="3.10.50.10">
    <property type="match status" value="1"/>
</dbReference>
<keyword evidence="18" id="KW-1185">Reference proteome</keyword>
<dbReference type="InterPro" id="IPR001579">
    <property type="entry name" value="Glyco_hydro_18_chit_AS"/>
</dbReference>
<dbReference type="InterPro" id="IPR029070">
    <property type="entry name" value="Chitinase_insertion_sf"/>
</dbReference>
<dbReference type="PANTHER" id="PTHR11177">
    <property type="entry name" value="CHITINASE"/>
    <property type="match status" value="1"/>
</dbReference>
<evidence type="ECO:0000256" key="13">
    <source>
        <dbReference type="SAM" id="MobiDB-lite"/>
    </source>
</evidence>
<feature type="domain" description="GH18" evidence="16">
    <location>
        <begin position="36"/>
        <end position="412"/>
    </location>
</feature>
<dbReference type="Proteomes" id="UP000499080">
    <property type="component" value="Unassembled WGS sequence"/>
</dbReference>
<dbReference type="GO" id="GO:0008843">
    <property type="term" value="F:endochitinase activity"/>
    <property type="evidence" value="ECO:0007669"/>
    <property type="project" value="UniProtKB-EC"/>
</dbReference>
<feature type="region of interest" description="Disordered" evidence="13">
    <location>
        <begin position="802"/>
        <end position="847"/>
    </location>
</feature>
<gene>
    <name evidence="17" type="primary">CHIT1_5</name>
    <name evidence="17" type="ORF">AVEN_138846_1</name>
</gene>
<feature type="compositionally biased region" description="Acidic residues" evidence="13">
    <location>
        <begin position="728"/>
        <end position="740"/>
    </location>
</feature>
<sequence>MCNYSFEKAQIVKVLFFYLCTLLSEAYAAKITKGDYKLVCYYANWSIYRPGAAKFTPENINPFLCTHLIYAFAGMNKNYELKPFDSYNDIQLGNYQKFINLKTYNPKLKTMIAIGGWNEGSKRFSKMVEEASNRQRFVRSAVSFLRKHGFDGLDLDWEYPGFRDGGQDDDKQGYAKLVKELREAFDSENVPSGKATLLLTMAVPAGQQYIDKGYDVPVLSKNLDFFNMLTYDYHTSHEANINHHAPMREEPGLEDWSPNKLLNIEWTVKHYIKKGADPKKLVVGIPTYGRSFTLSDPDETEIGSPADGPGEQGEATREKGYLAYYEICQLIQEEEWDLEAPYPDKMGPYAYKDNQWVGFDDEEIIIEKVKFIVKEGLGGGMVWTLDNDDFRGKCYGEQSPLINTLKNALEEGPALLTQTTTTTAAPKRTTERPSRRTKPTSKPTKSTAAPVFTTPEPPQAFECEDEGFFNNPTDCKKYFWCLDSGPSNLGLVAHSFTCPSGLYFNKNRDSCDYAANVVCRVKKPTATTTTTHKPRPRPRTRKTTTRTTTTTTTTTTTEAPKEIPNSLDELKGINMNGESLMELLQLLKQLGVNQIDDKLQERESIEATSTVNPTLPQYQSPNRRRKPQTPETSTAKAAGLFNQYAKPDRSGKNGDAEESKSARAGSRVTVRPRGPQYHNSGSVAEEGDVDDAEEEDPSPTSPSDKNSGDGFEFPFVYHTPSRRRPTTEVEDVLEDYDDEPTTTTSTAKPTPANRRVVIKVRPVPGEAKRRNQSGIRANDERENRRNNYVLAQTIGVRRVVRPNVLEEQTTKEAPTQKPSTRRARPVTRPPPPSTTEVQRYRGPPAPKELIVLPTGRPAVPATTRKYTPYSAEPREPALALLPDGRITCLRRGVYPHPKDCAKFLVCVPAEQSEDEYDGFIHDCPKNTYFIDKKGRCAPGESSSCSGTKSE</sequence>